<proteinExistence type="predicted"/>
<keyword evidence="2" id="KW-1185">Reference proteome</keyword>
<dbReference type="InParanoid" id="A0A2J6SST6"/>
<reference evidence="1 2" key="1">
    <citation type="submission" date="2016-04" db="EMBL/GenBank/DDBJ databases">
        <title>A degradative enzymes factory behind the ericoid mycorrhizal symbiosis.</title>
        <authorList>
            <consortium name="DOE Joint Genome Institute"/>
            <person name="Martino E."/>
            <person name="Morin E."/>
            <person name="Grelet G."/>
            <person name="Kuo A."/>
            <person name="Kohler A."/>
            <person name="Daghino S."/>
            <person name="Barry K."/>
            <person name="Choi C."/>
            <person name="Cichocki N."/>
            <person name="Clum A."/>
            <person name="Copeland A."/>
            <person name="Hainaut M."/>
            <person name="Haridas S."/>
            <person name="Labutti K."/>
            <person name="Lindquist E."/>
            <person name="Lipzen A."/>
            <person name="Khouja H.-R."/>
            <person name="Murat C."/>
            <person name="Ohm R."/>
            <person name="Olson A."/>
            <person name="Spatafora J."/>
            <person name="Veneault-Fourrey C."/>
            <person name="Henrissat B."/>
            <person name="Grigoriev I."/>
            <person name="Martin F."/>
            <person name="Perotto S."/>
        </authorList>
    </citation>
    <scope>NUCLEOTIDE SEQUENCE [LARGE SCALE GENOMIC DNA]</scope>
    <source>
        <strain evidence="1 2">E</strain>
    </source>
</reference>
<dbReference type="Proteomes" id="UP000235371">
    <property type="component" value="Unassembled WGS sequence"/>
</dbReference>
<accession>A0A2J6SST6</accession>
<dbReference type="GeneID" id="36578529"/>
<name>A0A2J6SST6_9HELO</name>
<protein>
    <recommendedName>
        <fullName evidence="3">Fungal N-terminal domain-containing protein</fullName>
    </recommendedName>
</protein>
<sequence>MDPLNVISSITGIITAAVQVSNLLGQIKDAPTLVSAVVTEVDHIQLIFRALQTFLDRATKVPGGRAALIQLDDIVVILTQTVLVFSELESLVSPLSKQVKTSYLARLTWTKVQLGVERLVNQLQRHKTSLTLLLQIIQW</sequence>
<evidence type="ECO:0008006" key="3">
    <source>
        <dbReference type="Google" id="ProtNLM"/>
    </source>
</evidence>
<evidence type="ECO:0000313" key="1">
    <source>
        <dbReference type="EMBL" id="PMD53812.1"/>
    </source>
</evidence>
<dbReference type="RefSeq" id="XP_024730716.1">
    <property type="nucleotide sequence ID" value="XM_024870447.1"/>
</dbReference>
<evidence type="ECO:0000313" key="2">
    <source>
        <dbReference type="Proteomes" id="UP000235371"/>
    </source>
</evidence>
<gene>
    <name evidence="1" type="ORF">K444DRAFT_130222</name>
</gene>
<dbReference type="EMBL" id="KZ613866">
    <property type="protein sequence ID" value="PMD53812.1"/>
    <property type="molecule type" value="Genomic_DNA"/>
</dbReference>
<dbReference type="AlphaFoldDB" id="A0A2J6SST6"/>
<organism evidence="1 2">
    <name type="scientific">Hyaloscypha bicolor E</name>
    <dbReference type="NCBI Taxonomy" id="1095630"/>
    <lineage>
        <taxon>Eukaryota</taxon>
        <taxon>Fungi</taxon>
        <taxon>Dikarya</taxon>
        <taxon>Ascomycota</taxon>
        <taxon>Pezizomycotina</taxon>
        <taxon>Leotiomycetes</taxon>
        <taxon>Helotiales</taxon>
        <taxon>Hyaloscyphaceae</taxon>
        <taxon>Hyaloscypha</taxon>
        <taxon>Hyaloscypha bicolor</taxon>
    </lineage>
</organism>
<dbReference type="OrthoDB" id="19923at2759"/>